<evidence type="ECO:0000313" key="9">
    <source>
        <dbReference type="EMBL" id="KAH9422313.1"/>
    </source>
</evidence>
<evidence type="ECO:0000256" key="4">
    <source>
        <dbReference type="ARBA" id="ARBA00023015"/>
    </source>
</evidence>
<comment type="function">
    <text evidence="8">In NER, TFIIH acts by opening DNA around the lesion to allow the excision of the damaged oligonucleotide and its replacement by a new DNA fragment. In transcription, TFIIH has an essential role in transcription initiation. When the pre-initiation complex (PIC) has been established, TFIIH is required for promoter opening and promoter escape.</text>
</comment>
<dbReference type="PANTHER" id="PTHR28580">
    <property type="entry name" value="GENERAL TRANSCRIPTION FACTOR IIH SUBUNIT 5"/>
    <property type="match status" value="1"/>
</dbReference>
<evidence type="ECO:0000256" key="8">
    <source>
        <dbReference type="RuleBase" id="RU368032"/>
    </source>
</evidence>
<proteinExistence type="inferred from homology"/>
<keyword evidence="4 8" id="KW-0805">Transcription regulation</keyword>
<keyword evidence="3 8" id="KW-0227">DNA damage</keyword>
<keyword evidence="5 8" id="KW-0804">Transcription</keyword>
<evidence type="ECO:0000313" key="10">
    <source>
        <dbReference type="Proteomes" id="UP000887458"/>
    </source>
</evidence>
<dbReference type="Pfam" id="PF06331">
    <property type="entry name" value="Tfb5"/>
    <property type="match status" value="1"/>
</dbReference>
<dbReference type="EMBL" id="NJHN03000037">
    <property type="protein sequence ID" value="KAH9422313.1"/>
    <property type="molecule type" value="Genomic_DNA"/>
</dbReference>
<sequence>MVQIQTGILVTCDPAMKQFLLHLDETNALGQRFVLQDLDPTHLLITAEVLNILKTKIDDLLDQFSFTDLS</sequence>
<dbReference type="InterPro" id="IPR009400">
    <property type="entry name" value="TFIIH_TTDA/Tfb5"/>
</dbReference>
<evidence type="ECO:0000256" key="5">
    <source>
        <dbReference type="ARBA" id="ARBA00023163"/>
    </source>
</evidence>
<evidence type="ECO:0000256" key="6">
    <source>
        <dbReference type="ARBA" id="ARBA00023204"/>
    </source>
</evidence>
<protein>
    <recommendedName>
        <fullName evidence="8">General transcription and DNA repair factor IIH subunit TFB5</fullName>
    </recommendedName>
</protein>
<evidence type="ECO:0000256" key="3">
    <source>
        <dbReference type="ARBA" id="ARBA00022763"/>
    </source>
</evidence>
<keyword evidence="7 8" id="KW-0539">Nucleus</keyword>
<keyword evidence="10" id="KW-1185">Reference proteome</keyword>
<dbReference type="InterPro" id="IPR035935">
    <property type="entry name" value="TFB5-like_sf"/>
</dbReference>
<comment type="subcellular location">
    <subcellularLocation>
        <location evidence="1 8">Nucleus</location>
    </subcellularLocation>
</comment>
<comment type="similarity">
    <text evidence="2 8">Belongs to the TFB5 family.</text>
</comment>
<evidence type="ECO:0000256" key="7">
    <source>
        <dbReference type="ARBA" id="ARBA00023242"/>
    </source>
</evidence>
<dbReference type="SMART" id="SM01395">
    <property type="entry name" value="Tbf5"/>
    <property type="match status" value="1"/>
</dbReference>
<name>A0ABQ8JIP1_DERPT</name>
<organism evidence="9 10">
    <name type="scientific">Dermatophagoides pteronyssinus</name>
    <name type="common">European house dust mite</name>
    <dbReference type="NCBI Taxonomy" id="6956"/>
    <lineage>
        <taxon>Eukaryota</taxon>
        <taxon>Metazoa</taxon>
        <taxon>Ecdysozoa</taxon>
        <taxon>Arthropoda</taxon>
        <taxon>Chelicerata</taxon>
        <taxon>Arachnida</taxon>
        <taxon>Acari</taxon>
        <taxon>Acariformes</taxon>
        <taxon>Sarcoptiformes</taxon>
        <taxon>Astigmata</taxon>
        <taxon>Psoroptidia</taxon>
        <taxon>Analgoidea</taxon>
        <taxon>Pyroglyphidae</taxon>
        <taxon>Dermatophagoidinae</taxon>
        <taxon>Dermatophagoides</taxon>
    </lineage>
</organism>
<dbReference type="PANTHER" id="PTHR28580:SF1">
    <property type="entry name" value="GENERAL TRANSCRIPTION FACTOR IIH SUBUNIT 5"/>
    <property type="match status" value="1"/>
</dbReference>
<comment type="caution">
    <text evidence="9">The sequence shown here is derived from an EMBL/GenBank/DDBJ whole genome shotgun (WGS) entry which is preliminary data.</text>
</comment>
<reference evidence="9 10" key="2">
    <citation type="journal article" date="2022" name="Mol. Biol. Evol.">
        <title>Comparative Genomics Reveals Insights into the Divergent Evolution of Astigmatic Mites and Household Pest Adaptations.</title>
        <authorList>
            <person name="Xiong Q."/>
            <person name="Wan A.T."/>
            <person name="Liu X."/>
            <person name="Fung C.S."/>
            <person name="Xiao X."/>
            <person name="Malainual N."/>
            <person name="Hou J."/>
            <person name="Wang L."/>
            <person name="Wang M."/>
            <person name="Yang K.Y."/>
            <person name="Cui Y."/>
            <person name="Leung E.L."/>
            <person name="Nong W."/>
            <person name="Shin S.K."/>
            <person name="Au S.W."/>
            <person name="Jeong K.Y."/>
            <person name="Chew F.T."/>
            <person name="Hui J.H."/>
            <person name="Leung T.F."/>
            <person name="Tungtrongchitr A."/>
            <person name="Zhong N."/>
            <person name="Liu Z."/>
            <person name="Tsui S.K."/>
        </authorList>
    </citation>
    <scope>NUCLEOTIDE SEQUENCE [LARGE SCALE GENOMIC DNA]</scope>
    <source>
        <strain evidence="9">Derp</strain>
    </source>
</reference>
<keyword evidence="6 8" id="KW-0234">DNA repair</keyword>
<gene>
    <name evidence="9" type="primary">GTF2H5</name>
    <name evidence="9" type="ORF">DERP_002610</name>
</gene>
<evidence type="ECO:0000256" key="1">
    <source>
        <dbReference type="ARBA" id="ARBA00004123"/>
    </source>
</evidence>
<dbReference type="Proteomes" id="UP000887458">
    <property type="component" value="Unassembled WGS sequence"/>
</dbReference>
<reference evidence="9 10" key="1">
    <citation type="journal article" date="2018" name="J. Allergy Clin. Immunol.">
        <title>High-quality assembly of Dermatophagoides pteronyssinus genome and transcriptome reveals a wide range of novel allergens.</title>
        <authorList>
            <person name="Liu X.Y."/>
            <person name="Yang K.Y."/>
            <person name="Wang M.Q."/>
            <person name="Kwok J.S."/>
            <person name="Zeng X."/>
            <person name="Yang Z."/>
            <person name="Xiao X.J."/>
            <person name="Lau C.P."/>
            <person name="Li Y."/>
            <person name="Huang Z.M."/>
            <person name="Ba J.G."/>
            <person name="Yim A.K."/>
            <person name="Ouyang C.Y."/>
            <person name="Ngai S.M."/>
            <person name="Chan T.F."/>
            <person name="Leung E.L."/>
            <person name="Liu L."/>
            <person name="Liu Z.G."/>
            <person name="Tsui S.K."/>
        </authorList>
    </citation>
    <scope>NUCLEOTIDE SEQUENCE [LARGE SCALE GENOMIC DNA]</scope>
    <source>
        <strain evidence="9">Derp</strain>
    </source>
</reference>
<evidence type="ECO:0000256" key="2">
    <source>
        <dbReference type="ARBA" id="ARBA00007470"/>
    </source>
</evidence>
<accession>A0ABQ8JIP1</accession>
<dbReference type="SUPFAM" id="SSF142897">
    <property type="entry name" value="TFB5-like"/>
    <property type="match status" value="1"/>
</dbReference>
<dbReference type="Gene3D" id="3.30.70.1220">
    <property type="entry name" value="TFB5-like"/>
    <property type="match status" value="1"/>
</dbReference>
<comment type="subunit">
    <text evidence="8">Component of the 7-subunit TFIIH core complex.</text>
</comment>